<dbReference type="RefSeq" id="WP_099085921.1">
    <property type="nucleotide sequence ID" value="NZ_CP042274.1"/>
</dbReference>
<dbReference type="SUPFAM" id="SSF53850">
    <property type="entry name" value="Periplasmic binding protein-like II"/>
    <property type="match status" value="1"/>
</dbReference>
<comment type="function">
    <text evidence="5">Transcriptional regulator of the ttuABCDE tartrate utilization operon.</text>
</comment>
<protein>
    <recommendedName>
        <fullName evidence="6">HTH-type transcriptional regulator TtuA</fullName>
    </recommendedName>
    <alternativeName>
        <fullName evidence="7">Tartrate utilization transcriptional regulator</fullName>
    </alternativeName>
</protein>
<dbReference type="InterPro" id="IPR000847">
    <property type="entry name" value="LysR_HTH_N"/>
</dbReference>
<dbReference type="CDD" id="cd08422">
    <property type="entry name" value="PBP2_CrgA_like"/>
    <property type="match status" value="1"/>
</dbReference>
<evidence type="ECO:0000259" key="8">
    <source>
        <dbReference type="PROSITE" id="PS50931"/>
    </source>
</evidence>
<dbReference type="GO" id="GO:0003700">
    <property type="term" value="F:DNA-binding transcription factor activity"/>
    <property type="evidence" value="ECO:0007669"/>
    <property type="project" value="InterPro"/>
</dbReference>
<dbReference type="SUPFAM" id="SSF46785">
    <property type="entry name" value="Winged helix' DNA-binding domain"/>
    <property type="match status" value="1"/>
</dbReference>
<evidence type="ECO:0000313" key="9">
    <source>
        <dbReference type="EMBL" id="QDY94548.1"/>
    </source>
</evidence>
<keyword evidence="4" id="KW-0804">Transcription</keyword>
<proteinExistence type="inferred from homology"/>
<reference evidence="9 10" key="1">
    <citation type="journal article" date="2017" name="Genome Announc.">
        <title>Draft Genome Sequence of Agrobacterium tumefaciens Biovar 1 Strain 186, Isolated from Walnut.</title>
        <authorList>
            <person name="Poret-Peterson A.T."/>
            <person name="Bhatnagar S."/>
            <person name="McClean A.E."/>
            <person name="Kluepfel D.A."/>
        </authorList>
    </citation>
    <scope>NUCLEOTIDE SEQUENCE [LARGE SCALE GENOMIC DNA]</scope>
    <source>
        <strain evidence="9 10">186</strain>
    </source>
</reference>
<dbReference type="Gene3D" id="3.40.190.290">
    <property type="match status" value="1"/>
</dbReference>
<dbReference type="Gene3D" id="1.10.10.10">
    <property type="entry name" value="Winged helix-like DNA-binding domain superfamily/Winged helix DNA-binding domain"/>
    <property type="match status" value="1"/>
</dbReference>
<dbReference type="AlphaFoldDB" id="A0AAP9E530"/>
<evidence type="ECO:0000256" key="6">
    <source>
        <dbReference type="ARBA" id="ARBA00067332"/>
    </source>
</evidence>
<keyword evidence="3" id="KW-0238">DNA-binding</keyword>
<evidence type="ECO:0000256" key="7">
    <source>
        <dbReference type="ARBA" id="ARBA00083243"/>
    </source>
</evidence>
<dbReference type="GO" id="GO:0006351">
    <property type="term" value="P:DNA-templated transcription"/>
    <property type="evidence" value="ECO:0007669"/>
    <property type="project" value="TreeGrafter"/>
</dbReference>
<dbReference type="PROSITE" id="PS50931">
    <property type="entry name" value="HTH_LYSR"/>
    <property type="match status" value="1"/>
</dbReference>
<evidence type="ECO:0000313" key="10">
    <source>
        <dbReference type="Proteomes" id="UP000222296"/>
    </source>
</evidence>
<dbReference type="InterPro" id="IPR005119">
    <property type="entry name" value="LysR_subst-bd"/>
</dbReference>
<name>A0AAP9E530_AGRTU</name>
<evidence type="ECO:0000256" key="5">
    <source>
        <dbReference type="ARBA" id="ARBA00054626"/>
    </source>
</evidence>
<dbReference type="Pfam" id="PF03466">
    <property type="entry name" value="LysR_substrate"/>
    <property type="match status" value="1"/>
</dbReference>
<evidence type="ECO:0000256" key="1">
    <source>
        <dbReference type="ARBA" id="ARBA00009437"/>
    </source>
</evidence>
<dbReference type="InterPro" id="IPR036388">
    <property type="entry name" value="WH-like_DNA-bd_sf"/>
</dbReference>
<dbReference type="FunFam" id="1.10.10.10:FF:000001">
    <property type="entry name" value="LysR family transcriptional regulator"/>
    <property type="match status" value="1"/>
</dbReference>
<accession>A0AAP9E530</accession>
<keyword evidence="2" id="KW-0805">Transcription regulation</keyword>
<dbReference type="PANTHER" id="PTHR30537">
    <property type="entry name" value="HTH-TYPE TRANSCRIPTIONAL REGULATOR"/>
    <property type="match status" value="1"/>
</dbReference>
<comment type="similarity">
    <text evidence="1">Belongs to the LysR transcriptional regulatory family.</text>
</comment>
<evidence type="ECO:0000256" key="2">
    <source>
        <dbReference type="ARBA" id="ARBA00023015"/>
    </source>
</evidence>
<evidence type="ECO:0000256" key="4">
    <source>
        <dbReference type="ARBA" id="ARBA00023163"/>
    </source>
</evidence>
<evidence type="ECO:0000256" key="3">
    <source>
        <dbReference type="ARBA" id="ARBA00023125"/>
    </source>
</evidence>
<dbReference type="EMBL" id="CP042274">
    <property type="protein sequence ID" value="QDY94548.1"/>
    <property type="molecule type" value="Genomic_DNA"/>
</dbReference>
<dbReference type="Proteomes" id="UP000222296">
    <property type="component" value="Chromosome Circular"/>
</dbReference>
<dbReference type="InterPro" id="IPR058163">
    <property type="entry name" value="LysR-type_TF_proteobact-type"/>
</dbReference>
<dbReference type="PANTHER" id="PTHR30537:SF5">
    <property type="entry name" value="HTH-TYPE TRANSCRIPTIONAL ACTIVATOR TTDR-RELATED"/>
    <property type="match status" value="1"/>
</dbReference>
<dbReference type="InterPro" id="IPR036390">
    <property type="entry name" value="WH_DNA-bd_sf"/>
</dbReference>
<feature type="domain" description="HTH lysR-type" evidence="8">
    <location>
        <begin position="1"/>
        <end position="59"/>
    </location>
</feature>
<dbReference type="GO" id="GO:0043565">
    <property type="term" value="F:sequence-specific DNA binding"/>
    <property type="evidence" value="ECO:0007669"/>
    <property type="project" value="TreeGrafter"/>
</dbReference>
<organism evidence="9 10">
    <name type="scientific">Agrobacterium tumefaciens</name>
    <dbReference type="NCBI Taxonomy" id="358"/>
    <lineage>
        <taxon>Bacteria</taxon>
        <taxon>Pseudomonadati</taxon>
        <taxon>Pseudomonadota</taxon>
        <taxon>Alphaproteobacteria</taxon>
        <taxon>Hyphomicrobiales</taxon>
        <taxon>Rhizobiaceae</taxon>
        <taxon>Rhizobium/Agrobacterium group</taxon>
        <taxon>Agrobacterium</taxon>
        <taxon>Agrobacterium tumefaciens complex</taxon>
    </lineage>
</organism>
<sequence>MELLNDMALFVEVAKARSFRGAAEIIGVPNSTLSRRVAHLEKTIGLRLLHRTTRRIELTEAGLIYFERCRRIVDEAKLAHEQLGEMLEQPSGLLRVSFPAEFATGYLLPIISDFAEAYPGITFDFELTERVIDPVSEPFDVVIQFGEPGISHLIARPLARLQPYLYASPGYLETHGVLEHPSDLVRHDCLYWMKDNVWKLGNGTETSDVTVTGRFRLNNVALIRGLAARDKGIALLPEEVVADEVSQGKLIRVLPEWSGAPMPFFAVTETRLLPAKTQRFIEFLKARLK</sequence>
<gene>
    <name evidence="9" type="ORF">CG010_010725</name>
</gene>
<dbReference type="Pfam" id="PF00126">
    <property type="entry name" value="HTH_1"/>
    <property type="match status" value="1"/>
</dbReference>